<dbReference type="STRING" id="657014.SAMN04488092_11627"/>
<name>A0A1H9JTW6_9RHOB</name>
<feature type="transmembrane region" description="Helical" evidence="1">
    <location>
        <begin position="36"/>
        <end position="57"/>
    </location>
</feature>
<organism evidence="3 4">
    <name type="scientific">Thalassovita taeanensis</name>
    <dbReference type="NCBI Taxonomy" id="657014"/>
    <lineage>
        <taxon>Bacteria</taxon>
        <taxon>Pseudomonadati</taxon>
        <taxon>Pseudomonadota</taxon>
        <taxon>Alphaproteobacteria</taxon>
        <taxon>Rhodobacterales</taxon>
        <taxon>Roseobacteraceae</taxon>
        <taxon>Thalassovita</taxon>
    </lineage>
</organism>
<protein>
    <submittedName>
        <fullName evidence="3">Flp pilus assembly protein TadG</fullName>
    </submittedName>
</protein>
<feature type="domain" description="VWFA" evidence="2">
    <location>
        <begin position="157"/>
        <end position="375"/>
    </location>
</feature>
<dbReference type="EMBL" id="FOEP01000016">
    <property type="protein sequence ID" value="SEQ90260.1"/>
    <property type="molecule type" value="Genomic_DNA"/>
</dbReference>
<dbReference type="InterPro" id="IPR036465">
    <property type="entry name" value="vWFA_dom_sf"/>
</dbReference>
<sequence length="567" mass="62000">MKQKQSKNRRAPLRLPQRFGHRALARLRHFGRDDEGAMVAFSLFLFLMMVLAGGVGIDLMRYERDRTKLQNTLDRAVLAAADLDQTLPAKAVVEDYFDKAGIGQYLTDVTVDEGVGFRSVSATAESTLKTFFLKLSGISTLSAAAAGTAEERIDGVEISLVLDVSGSMSSNSRLARLKPAARDFVDTVMAASEDGKVSVSVVPYATQVSAGKALLSKFNVTQEHDYSYCINFNGDDFSSASMSRVALFERTAHFDPFTYSEGELGMPVCPVGANKEILPLSRSANTLHGFINGLEAGGNTSIDIGMKWGLTLLDPGTQSVVTELTSEGEIDAAFSGRPVNYTDGTTLKVIVLMTDGQNTDQYMLNPSLRDGDSDVYYNEEAQRYSVANNSGTHDNSTTYFWPSPLDGQWHDHPYGNGTHEECTTSYSGGYYYYGGGKNKGTTTCSTVDEPGASVRLEFPQLWNRISLASNANDNYYFNNNAWAEWYNAAFTKKESAAKNQQTKHICNQAKDNGVIIFAIGFEAPNNGRKLLKDCASSDSHYFDASGLEINDAFESIAASIRKLRLTQ</sequence>
<dbReference type="AlphaFoldDB" id="A0A1H9JTW6"/>
<keyword evidence="1" id="KW-1133">Transmembrane helix</keyword>
<evidence type="ECO:0000259" key="2">
    <source>
        <dbReference type="PROSITE" id="PS50234"/>
    </source>
</evidence>
<keyword evidence="4" id="KW-1185">Reference proteome</keyword>
<dbReference type="InterPro" id="IPR002035">
    <property type="entry name" value="VWF_A"/>
</dbReference>
<dbReference type="Gene3D" id="3.40.50.410">
    <property type="entry name" value="von Willebrand factor, type A domain"/>
    <property type="match status" value="1"/>
</dbReference>
<accession>A0A1H9JTW6</accession>
<evidence type="ECO:0000313" key="3">
    <source>
        <dbReference type="EMBL" id="SEQ90260.1"/>
    </source>
</evidence>
<keyword evidence="1" id="KW-0812">Transmembrane</keyword>
<dbReference type="OrthoDB" id="7522752at2"/>
<dbReference type="SUPFAM" id="SSF53300">
    <property type="entry name" value="vWA-like"/>
    <property type="match status" value="1"/>
</dbReference>
<evidence type="ECO:0000256" key="1">
    <source>
        <dbReference type="SAM" id="Phobius"/>
    </source>
</evidence>
<proteinExistence type="predicted"/>
<reference evidence="3 4" key="1">
    <citation type="submission" date="2016-10" db="EMBL/GenBank/DDBJ databases">
        <authorList>
            <person name="de Groot N.N."/>
        </authorList>
    </citation>
    <scope>NUCLEOTIDE SEQUENCE [LARGE SCALE GENOMIC DNA]</scope>
    <source>
        <strain evidence="3 4">DSM 22007</strain>
    </source>
</reference>
<gene>
    <name evidence="3" type="ORF">SAMN04488092_11627</name>
</gene>
<dbReference type="Pfam" id="PF13400">
    <property type="entry name" value="Tad"/>
    <property type="match status" value="1"/>
</dbReference>
<keyword evidence="1" id="KW-0472">Membrane</keyword>
<evidence type="ECO:0000313" key="4">
    <source>
        <dbReference type="Proteomes" id="UP000198634"/>
    </source>
</evidence>
<dbReference type="Proteomes" id="UP000198634">
    <property type="component" value="Unassembled WGS sequence"/>
</dbReference>
<dbReference type="PROSITE" id="PS50234">
    <property type="entry name" value="VWFA"/>
    <property type="match status" value="1"/>
</dbReference>
<dbReference type="InterPro" id="IPR028087">
    <property type="entry name" value="Tad_N"/>
</dbReference>